<evidence type="ECO:0000313" key="3">
    <source>
        <dbReference type="EMBL" id="KZT35291.1"/>
    </source>
</evidence>
<keyword evidence="4" id="KW-1185">Reference proteome</keyword>
<dbReference type="AlphaFoldDB" id="A0A166AG80"/>
<organism evidence="3 4">
    <name type="scientific">Sistotremastrum suecicum HHB10207 ss-3</name>
    <dbReference type="NCBI Taxonomy" id="1314776"/>
    <lineage>
        <taxon>Eukaryota</taxon>
        <taxon>Fungi</taxon>
        <taxon>Dikarya</taxon>
        <taxon>Basidiomycota</taxon>
        <taxon>Agaricomycotina</taxon>
        <taxon>Agaricomycetes</taxon>
        <taxon>Sistotremastrales</taxon>
        <taxon>Sistotremastraceae</taxon>
        <taxon>Sistotremastrum</taxon>
    </lineage>
</organism>
<protein>
    <recommendedName>
        <fullName evidence="2">BHLH domain-containing protein</fullName>
    </recommendedName>
</protein>
<accession>A0A166AG80</accession>
<feature type="region of interest" description="Disordered" evidence="1">
    <location>
        <begin position="1"/>
        <end position="40"/>
    </location>
</feature>
<proteinExistence type="predicted"/>
<sequence>MSAQLGGSLMLRGKAPGPKRTARSTYQPNHNIPYSNATIPSISHDTNSPLTEFSITDSPYTELYSNSRAQGAESLTIHTAHLPASMVSWGNVTHNEIISAFPQRIEEMPETFLQGPTLETSLQFERPGHQQPPPYTTNVHDGQEPEIRLSPSAESSLLETPSDEYSEALALPRRAVASPRTPNSSIHPPYPYGYSRAMLSSPSDEYYPPSPMTSPYILSPMHEKDQPLRKDRRRVIEKRSKEKRKTALAKLRESLRLYQLQPVPEADVLEQAADLLRQLAPAAP</sequence>
<evidence type="ECO:0000313" key="4">
    <source>
        <dbReference type="Proteomes" id="UP000076798"/>
    </source>
</evidence>
<reference evidence="3 4" key="1">
    <citation type="journal article" date="2016" name="Mol. Biol. Evol.">
        <title>Comparative Genomics of Early-Diverging Mushroom-Forming Fungi Provides Insights into the Origins of Lignocellulose Decay Capabilities.</title>
        <authorList>
            <person name="Nagy L.G."/>
            <person name="Riley R."/>
            <person name="Tritt A."/>
            <person name="Adam C."/>
            <person name="Daum C."/>
            <person name="Floudas D."/>
            <person name="Sun H."/>
            <person name="Yadav J.S."/>
            <person name="Pangilinan J."/>
            <person name="Larsson K.H."/>
            <person name="Matsuura K."/>
            <person name="Barry K."/>
            <person name="Labutti K."/>
            <person name="Kuo R."/>
            <person name="Ohm R.A."/>
            <person name="Bhattacharya S.S."/>
            <person name="Shirouzu T."/>
            <person name="Yoshinaga Y."/>
            <person name="Martin F.M."/>
            <person name="Grigoriev I.V."/>
            <person name="Hibbett D.S."/>
        </authorList>
    </citation>
    <scope>NUCLEOTIDE SEQUENCE [LARGE SCALE GENOMIC DNA]</scope>
    <source>
        <strain evidence="3 4">HHB10207 ss-3</strain>
    </source>
</reference>
<feature type="region of interest" description="Disordered" evidence="1">
    <location>
        <begin position="212"/>
        <end position="247"/>
    </location>
</feature>
<feature type="domain" description="BHLH" evidence="2">
    <location>
        <begin position="228"/>
        <end position="279"/>
    </location>
</feature>
<feature type="compositionally biased region" description="Basic residues" evidence="1">
    <location>
        <begin position="230"/>
        <end position="247"/>
    </location>
</feature>
<feature type="region of interest" description="Disordered" evidence="1">
    <location>
        <begin position="124"/>
        <end position="143"/>
    </location>
</feature>
<dbReference type="Proteomes" id="UP000076798">
    <property type="component" value="Unassembled WGS sequence"/>
</dbReference>
<dbReference type="PROSITE" id="PS50888">
    <property type="entry name" value="BHLH"/>
    <property type="match status" value="1"/>
</dbReference>
<name>A0A166AG80_9AGAM</name>
<gene>
    <name evidence="3" type="ORF">SISSUDRAFT_1064617</name>
</gene>
<evidence type="ECO:0000259" key="2">
    <source>
        <dbReference type="PROSITE" id="PS50888"/>
    </source>
</evidence>
<dbReference type="InterPro" id="IPR011598">
    <property type="entry name" value="bHLH_dom"/>
</dbReference>
<dbReference type="GO" id="GO:0046983">
    <property type="term" value="F:protein dimerization activity"/>
    <property type="evidence" value="ECO:0007669"/>
    <property type="project" value="InterPro"/>
</dbReference>
<dbReference type="EMBL" id="KV428145">
    <property type="protein sequence ID" value="KZT35291.1"/>
    <property type="molecule type" value="Genomic_DNA"/>
</dbReference>
<evidence type="ECO:0000256" key="1">
    <source>
        <dbReference type="SAM" id="MobiDB-lite"/>
    </source>
</evidence>
<feature type="compositionally biased region" description="Polar residues" evidence="1">
    <location>
        <begin position="23"/>
        <end position="40"/>
    </location>
</feature>